<dbReference type="Gene3D" id="1.25.40.10">
    <property type="entry name" value="Tetratricopeptide repeat domain"/>
    <property type="match status" value="1"/>
</dbReference>
<dbReference type="Pfam" id="PF00271">
    <property type="entry name" value="Helicase_C"/>
    <property type="match status" value="1"/>
</dbReference>
<evidence type="ECO:0000259" key="3">
    <source>
        <dbReference type="PROSITE" id="PS51192"/>
    </source>
</evidence>
<reference evidence="6" key="1">
    <citation type="submission" date="2019-02" db="EMBL/GenBank/DDBJ databases">
        <authorList>
            <person name="Gruber-Vodicka R. H."/>
            <person name="Seah K. B. B."/>
        </authorList>
    </citation>
    <scope>NUCLEOTIDE SEQUENCE</scope>
    <source>
        <strain evidence="6">BECK_BZ163</strain>
        <strain evidence="7">BECK_BZ164</strain>
        <strain evidence="5">BECK_BZ165</strain>
    </source>
</reference>
<dbReference type="GO" id="GO:0016787">
    <property type="term" value="F:hydrolase activity"/>
    <property type="evidence" value="ECO:0007669"/>
    <property type="project" value="UniProtKB-KW"/>
</dbReference>
<gene>
    <name evidence="6" type="ORF">BECKFM1743A_GA0114220_102912</name>
    <name evidence="7" type="ORF">BECKFM1743B_GA0114221_100991</name>
    <name evidence="5" type="ORF">BECKFM1743C_GA0114222_102791</name>
</gene>
<dbReference type="PROSITE" id="PS51194">
    <property type="entry name" value="HELICASE_CTER"/>
    <property type="match status" value="1"/>
</dbReference>
<proteinExistence type="predicted"/>
<feature type="domain" description="Helicase C-terminal" evidence="4">
    <location>
        <begin position="1255"/>
        <end position="1416"/>
    </location>
</feature>
<dbReference type="Gene3D" id="3.40.50.300">
    <property type="entry name" value="P-loop containing nucleotide triphosphate hydrolases"/>
    <property type="match status" value="1"/>
</dbReference>
<keyword evidence="2 6" id="KW-0547">Nucleotide-binding</keyword>
<dbReference type="InterPro" id="IPR038718">
    <property type="entry name" value="SNF2-like_sf"/>
</dbReference>
<dbReference type="SUPFAM" id="SSF52540">
    <property type="entry name" value="P-loop containing nucleoside triphosphate hydrolases"/>
    <property type="match status" value="2"/>
</dbReference>
<accession>A0A450T5H2</accession>
<evidence type="ECO:0000313" key="6">
    <source>
        <dbReference type="EMBL" id="VFJ61724.1"/>
    </source>
</evidence>
<dbReference type="EMBL" id="CAADFA010000279">
    <property type="protein sequence ID" value="VFJ60770.1"/>
    <property type="molecule type" value="Genomic_DNA"/>
</dbReference>
<dbReference type="CDD" id="cd18793">
    <property type="entry name" value="SF2_C_SNF"/>
    <property type="match status" value="1"/>
</dbReference>
<dbReference type="SMART" id="SM00490">
    <property type="entry name" value="HELICc"/>
    <property type="match status" value="1"/>
</dbReference>
<dbReference type="InterPro" id="IPR027417">
    <property type="entry name" value="P-loop_NTPase"/>
</dbReference>
<dbReference type="InterPro" id="IPR014001">
    <property type="entry name" value="Helicase_ATP-bd"/>
</dbReference>
<feature type="domain" description="Helicase ATP-binding" evidence="3">
    <location>
        <begin position="976"/>
        <end position="1132"/>
    </location>
</feature>
<evidence type="ECO:0000256" key="1">
    <source>
        <dbReference type="ARBA" id="ARBA00022801"/>
    </source>
</evidence>
<evidence type="ECO:0000313" key="7">
    <source>
        <dbReference type="EMBL" id="VFK09241.1"/>
    </source>
</evidence>
<organism evidence="6">
    <name type="scientific">Candidatus Kentrum sp. FM</name>
    <dbReference type="NCBI Taxonomy" id="2126340"/>
    <lineage>
        <taxon>Bacteria</taxon>
        <taxon>Pseudomonadati</taxon>
        <taxon>Pseudomonadota</taxon>
        <taxon>Gammaproteobacteria</taxon>
        <taxon>Candidatus Kentrum</taxon>
    </lineage>
</organism>
<evidence type="ECO:0000313" key="5">
    <source>
        <dbReference type="EMBL" id="VFJ60770.1"/>
    </source>
</evidence>
<evidence type="ECO:0000259" key="4">
    <source>
        <dbReference type="PROSITE" id="PS51194"/>
    </source>
</evidence>
<dbReference type="InterPro" id="IPR011990">
    <property type="entry name" value="TPR-like_helical_dom_sf"/>
</dbReference>
<dbReference type="SMART" id="SM00487">
    <property type="entry name" value="DEXDc"/>
    <property type="match status" value="1"/>
</dbReference>
<dbReference type="InterPro" id="IPR001650">
    <property type="entry name" value="Helicase_C-like"/>
</dbReference>
<sequence length="1420" mass="159506">MLSHPQVSPLDRLIDAFGRLEKNERKILQFLSIVLELTSRTNLARYLPKAEIRKTNGKAFTAIELKPVVEKLRKRKLVEMHGSSLFRCAYEIVDHVTRSAVEDGTFKDMAAAIQGQIPVFTASYYASSDRLDNFYRSVREVRIGVYGHDVEQVERYLPLCREQFPDEVADEPPMVFICATPFDPQWFRTLPLPIQTLALEEMVPYILSDLGDVSEILALLETYRDLDDNNAPHLRKLLVSILIFQGNLPEAETLLDSGKEISEALSLEGWLHFLRGENAEAIRCFEAGLSALRKATGKRKAFFSDLRGFFYLLALLKTKDISQHKRIEDIVNTVERQPALRMAIPAYHAIRAVLLAQSNRLDDAMIELDSISCDPTSLDPMLRELGLHLQGPPYSRITELFSMMARFWIDVDNARGNQHGLQDVWEAARKNGYRWVAMEVVNLLANLGGKVPAEYGKYAEYVSTVQAETGIRSILSVVAREERWERALRALVHVGTDAGKPGAKKASASRLVWMVSVNGGDVNIRPREQVCSAKGTWSKGRAVALKRLSEGRGKLDFLTDQDRRICATISREYDYDGYYGSTVYEFDTERAMLAMVGHPLVFREDSPGVSVEVVKAEPELLVGKKKGRIDVQFSGGMDKEGIFITQETPTRIAVVEVTPAHEQIIEVLGRKGLQVPLDAKQQVLEAVQALSSLVTVHSGIGGGVENIHEFSADRRPHIHLLPMGDGLKVNLLVRPFSDDGPYFQPGKGGQTIIAEVKGKRMQTSRDLREEKTLAEQAIDECPALIGMDDGTGSGEWLIDEQDKCLELLLELQALGEQAVVEWPEGEKLKVRQPVSIDSMRVKIRRDNDWFAVTGELTLDESLVLDMAQLLDLTRDRESRFIPIGEGQFVALTETFRRRLAEIEAFSEKSAKGRRFHGLAGLLFQDLANEAGSLDADKHWKKHIGHIHEAQQLDPVVPSTLQAELRDYQIDGFRWLARLAAWGVGACLADDMGLGKTLQALALILDRAAQGPSLVVAPTSVCLNWQGEVQRFAPTLDGIYFGPGNRQEMLDGLGPFDLLICSYGLLQQEADKITAVQWNVIVLDEAQAIKNRLTKRSKAAMALSGTFRMITTGTPIENHLGELWNLFRFLNPGLLGSLEKFNERFAIPVERYGEKEIGKRLKKLIQPFLLRRTKTQVLEELPPRTEIVLHVEMSPEEAAFYEVLRQQAVQQIEELDGPIEQKNFQILAELMRLRRACCNSRLVMPESAIQSTKLALFRKVVEELLENHHKALVFSQFVDHLGIIRESLDKVGITYQYLDGSTPPKERKRRVDAFQAGEGDLFLISLKAGGVGINLTAADYVIHMDPWWNPAVEDQASDRAHRIGQQRPVTIYRLVTKDTIEEKIVDLHRHKRDLADGLLEGGEMSGKMSAQELLKLIREQG</sequence>
<evidence type="ECO:0000256" key="2">
    <source>
        <dbReference type="ARBA" id="ARBA00022806"/>
    </source>
</evidence>
<keyword evidence="2 6" id="KW-0067">ATP-binding</keyword>
<dbReference type="PANTHER" id="PTHR10799">
    <property type="entry name" value="SNF2/RAD54 HELICASE FAMILY"/>
    <property type="match status" value="1"/>
</dbReference>
<dbReference type="Gene3D" id="3.40.50.10810">
    <property type="entry name" value="Tandem AAA-ATPase domain"/>
    <property type="match status" value="1"/>
</dbReference>
<dbReference type="GO" id="GO:0005524">
    <property type="term" value="F:ATP binding"/>
    <property type="evidence" value="ECO:0007669"/>
    <property type="project" value="InterPro"/>
</dbReference>
<dbReference type="EMBL" id="CAADEZ010000291">
    <property type="protein sequence ID" value="VFJ61724.1"/>
    <property type="molecule type" value="Genomic_DNA"/>
</dbReference>
<protein>
    <submittedName>
        <fullName evidence="6">Superfamily II DNA or RNA helicase, SNF2 family</fullName>
    </submittedName>
</protein>
<keyword evidence="1" id="KW-0378">Hydrolase</keyword>
<dbReference type="InterPro" id="IPR049730">
    <property type="entry name" value="SNF2/RAD54-like_C"/>
</dbReference>
<dbReference type="Pfam" id="PF00176">
    <property type="entry name" value="SNF2-rel_dom"/>
    <property type="match status" value="1"/>
</dbReference>
<keyword evidence="2 6" id="KW-0347">Helicase</keyword>
<dbReference type="InterPro" id="IPR000330">
    <property type="entry name" value="SNF2_N"/>
</dbReference>
<dbReference type="PROSITE" id="PS51192">
    <property type="entry name" value="HELICASE_ATP_BIND_1"/>
    <property type="match status" value="1"/>
</dbReference>
<dbReference type="GO" id="GO:0004386">
    <property type="term" value="F:helicase activity"/>
    <property type="evidence" value="ECO:0007669"/>
    <property type="project" value="UniProtKB-KW"/>
</dbReference>
<dbReference type="EMBL" id="CAADFL010000099">
    <property type="protein sequence ID" value="VFK09241.1"/>
    <property type="molecule type" value="Genomic_DNA"/>
</dbReference>
<dbReference type="CDD" id="cd18012">
    <property type="entry name" value="DEXQc_arch_SWI2_SNF2"/>
    <property type="match status" value="1"/>
</dbReference>
<name>A0A450T5H2_9GAMM</name>